<sequence>MSRLNRTPARGLAMFTAAAALLAACAGGGDGQADAGGDGATDTATETRQIKVGVQPFAELAPFYIAQQEGLFAEHGLEVEVQQASEGASLIAAMVGGDVPIVYSNYVSLLTAVDQGLPVRIFRENDRPGVQALYVLPDSEIQEPADFEGATIAVNGLGNIMEVTSRGVLEHHGVDLSTVKFVEIPPPNMQQALEQGQVDAAWLVEPFVTLATQTGARPVVSAFEGPTENAPVAGWATTAQYLQENPDVVADFKAAMDEAMEIAASDPDAVAEIIPTYTEISPELAQSLAEIAFAENSDLSGLAGLEELLVKYEIIAEPTDLEEVVVEESELEG</sequence>
<proteinExistence type="inferred from homology"/>
<protein>
    <recommendedName>
        <fullName evidence="5">SsuA/THI5-like domain-containing protein</fullName>
    </recommendedName>
</protein>
<dbReference type="PANTHER" id="PTHR30024">
    <property type="entry name" value="ALIPHATIC SULFONATES-BINDING PROTEIN-RELATED"/>
    <property type="match status" value="1"/>
</dbReference>
<feature type="domain" description="SsuA/THI5-like" evidence="5">
    <location>
        <begin position="60"/>
        <end position="269"/>
    </location>
</feature>
<evidence type="ECO:0000256" key="4">
    <source>
        <dbReference type="SAM" id="SignalP"/>
    </source>
</evidence>
<dbReference type="SUPFAM" id="SSF53850">
    <property type="entry name" value="Periplasmic binding protein-like II"/>
    <property type="match status" value="1"/>
</dbReference>
<keyword evidence="3 4" id="KW-0732">Signal</keyword>
<comment type="caution">
    <text evidence="6">The sequence shown here is derived from an EMBL/GenBank/DDBJ whole genome shotgun (WGS) entry which is preliminary data.</text>
</comment>
<evidence type="ECO:0000259" key="5">
    <source>
        <dbReference type="Pfam" id="PF09084"/>
    </source>
</evidence>
<feature type="signal peptide" evidence="4">
    <location>
        <begin position="1"/>
        <end position="35"/>
    </location>
</feature>
<evidence type="ECO:0000256" key="3">
    <source>
        <dbReference type="ARBA" id="ARBA00022729"/>
    </source>
</evidence>
<evidence type="ECO:0000313" key="7">
    <source>
        <dbReference type="Proteomes" id="UP001499841"/>
    </source>
</evidence>
<evidence type="ECO:0000256" key="2">
    <source>
        <dbReference type="ARBA" id="ARBA00010742"/>
    </source>
</evidence>
<accession>A0ABP6UM57</accession>
<dbReference type="PROSITE" id="PS51257">
    <property type="entry name" value="PROKAR_LIPOPROTEIN"/>
    <property type="match status" value="1"/>
</dbReference>
<organism evidence="6 7">
    <name type="scientific">Georgenia daeguensis</name>
    <dbReference type="NCBI Taxonomy" id="908355"/>
    <lineage>
        <taxon>Bacteria</taxon>
        <taxon>Bacillati</taxon>
        <taxon>Actinomycetota</taxon>
        <taxon>Actinomycetes</taxon>
        <taxon>Micrococcales</taxon>
        <taxon>Bogoriellaceae</taxon>
        <taxon>Georgenia</taxon>
    </lineage>
</organism>
<name>A0ABP6UM57_9MICO</name>
<dbReference type="Proteomes" id="UP001499841">
    <property type="component" value="Unassembled WGS sequence"/>
</dbReference>
<keyword evidence="7" id="KW-1185">Reference proteome</keyword>
<dbReference type="Gene3D" id="3.40.190.10">
    <property type="entry name" value="Periplasmic binding protein-like II"/>
    <property type="match status" value="2"/>
</dbReference>
<dbReference type="Pfam" id="PF09084">
    <property type="entry name" value="NMT1"/>
    <property type="match status" value="1"/>
</dbReference>
<dbReference type="InterPro" id="IPR015168">
    <property type="entry name" value="SsuA/THI5"/>
</dbReference>
<gene>
    <name evidence="6" type="ORF">GCM10022262_38460</name>
</gene>
<dbReference type="PANTHER" id="PTHR30024:SF47">
    <property type="entry name" value="TAURINE-BINDING PERIPLASMIC PROTEIN"/>
    <property type="match status" value="1"/>
</dbReference>
<reference evidence="7" key="1">
    <citation type="journal article" date="2019" name="Int. J. Syst. Evol. Microbiol.">
        <title>The Global Catalogue of Microorganisms (GCM) 10K type strain sequencing project: providing services to taxonomists for standard genome sequencing and annotation.</title>
        <authorList>
            <consortium name="The Broad Institute Genomics Platform"/>
            <consortium name="The Broad Institute Genome Sequencing Center for Infectious Disease"/>
            <person name="Wu L."/>
            <person name="Ma J."/>
        </authorList>
    </citation>
    <scope>NUCLEOTIDE SEQUENCE [LARGE SCALE GENOMIC DNA]</scope>
    <source>
        <strain evidence="7">JCM 17459</strain>
    </source>
</reference>
<evidence type="ECO:0000256" key="1">
    <source>
        <dbReference type="ARBA" id="ARBA00004418"/>
    </source>
</evidence>
<comment type="subcellular location">
    <subcellularLocation>
        <location evidence="1">Periplasm</location>
    </subcellularLocation>
</comment>
<evidence type="ECO:0000313" key="6">
    <source>
        <dbReference type="EMBL" id="GAA3510653.1"/>
    </source>
</evidence>
<comment type="similarity">
    <text evidence="2">Belongs to the bacterial solute-binding protein SsuA/TauA family.</text>
</comment>
<dbReference type="EMBL" id="BAABBA010000030">
    <property type="protein sequence ID" value="GAA3510653.1"/>
    <property type="molecule type" value="Genomic_DNA"/>
</dbReference>
<feature type="chain" id="PRO_5046891259" description="SsuA/THI5-like domain-containing protein" evidence="4">
    <location>
        <begin position="36"/>
        <end position="333"/>
    </location>
</feature>